<sequence>ATERSIEEGIVRLLGWDGLWREVDAAYLVGIDDNGHWAVEVPISQDTVSTALAWLHGEEVTQALSDGLRVLRQGPVYAVEHDEDWTKATGHDLRHRRWDPEARILYHEPETGTPHEPLHVPFLARFVRQQRMPVEDRD</sequence>
<evidence type="ECO:0000313" key="1">
    <source>
        <dbReference type="EMBL" id="KKK48438.1"/>
    </source>
</evidence>
<protein>
    <submittedName>
        <fullName evidence="1">Uncharacterized protein</fullName>
    </submittedName>
</protein>
<organism evidence="1">
    <name type="scientific">marine sediment metagenome</name>
    <dbReference type="NCBI Taxonomy" id="412755"/>
    <lineage>
        <taxon>unclassified sequences</taxon>
        <taxon>metagenomes</taxon>
        <taxon>ecological metagenomes</taxon>
    </lineage>
</organism>
<comment type="caution">
    <text evidence="1">The sequence shown here is derived from an EMBL/GenBank/DDBJ whole genome shotgun (WGS) entry which is preliminary data.</text>
</comment>
<dbReference type="EMBL" id="LAZR01069062">
    <property type="protein sequence ID" value="KKK48438.1"/>
    <property type="molecule type" value="Genomic_DNA"/>
</dbReference>
<name>A0A0F8VVQ0_9ZZZZ</name>
<accession>A0A0F8VVQ0</accession>
<dbReference type="AlphaFoldDB" id="A0A0F8VVQ0"/>
<proteinExistence type="predicted"/>
<feature type="non-terminal residue" evidence="1">
    <location>
        <position position="1"/>
    </location>
</feature>
<gene>
    <name evidence="1" type="ORF">LCGC14_3145090</name>
</gene>
<reference evidence="1" key="1">
    <citation type="journal article" date="2015" name="Nature">
        <title>Complex archaea that bridge the gap between prokaryotes and eukaryotes.</title>
        <authorList>
            <person name="Spang A."/>
            <person name="Saw J.H."/>
            <person name="Jorgensen S.L."/>
            <person name="Zaremba-Niedzwiedzka K."/>
            <person name="Martijn J."/>
            <person name="Lind A.E."/>
            <person name="van Eijk R."/>
            <person name="Schleper C."/>
            <person name="Guy L."/>
            <person name="Ettema T.J."/>
        </authorList>
    </citation>
    <scope>NUCLEOTIDE SEQUENCE</scope>
</reference>